<reference evidence="2 3" key="1">
    <citation type="journal article" date="2016" name="PLoS ONE">
        <title>Genomic Diversity of Enterotoxigenic Strains of Bacteroides fragilis.</title>
        <authorList>
            <person name="Pierce J.V."/>
            <person name="Bernstein H.D."/>
        </authorList>
    </citation>
    <scope>NUCLEOTIDE SEQUENCE [LARGE SCALE GENOMIC DNA]</scope>
    <source>
        <strain evidence="2 3">20793-3</strain>
    </source>
</reference>
<dbReference type="Proteomes" id="UP000093197">
    <property type="component" value="Unassembled WGS sequence"/>
</dbReference>
<evidence type="ECO:0000259" key="1">
    <source>
        <dbReference type="Pfam" id="PF14280"/>
    </source>
</evidence>
<dbReference type="EMBL" id="LIDT01000012">
    <property type="protein sequence ID" value="OCR34347.1"/>
    <property type="molecule type" value="Genomic_DNA"/>
</dbReference>
<dbReference type="RefSeq" id="WP_032579194.1">
    <property type="nucleotide sequence ID" value="NZ_LIDT01000012.1"/>
</dbReference>
<dbReference type="Pfam" id="PF14280">
    <property type="entry name" value="DUF4365"/>
    <property type="match status" value="1"/>
</dbReference>
<proteinExistence type="predicted"/>
<gene>
    <name evidence="2" type="ORF">AC094_11940</name>
</gene>
<dbReference type="AlphaFoldDB" id="A0A853PYC6"/>
<evidence type="ECO:0000313" key="2">
    <source>
        <dbReference type="EMBL" id="OCR34347.1"/>
    </source>
</evidence>
<name>A0A853PYC6_BACFG</name>
<evidence type="ECO:0000313" key="3">
    <source>
        <dbReference type="Proteomes" id="UP000093197"/>
    </source>
</evidence>
<accession>A0A853PYC6</accession>
<organism evidence="2 3">
    <name type="scientific">Bacteroides fragilis</name>
    <dbReference type="NCBI Taxonomy" id="817"/>
    <lineage>
        <taxon>Bacteria</taxon>
        <taxon>Pseudomonadati</taxon>
        <taxon>Bacteroidota</taxon>
        <taxon>Bacteroidia</taxon>
        <taxon>Bacteroidales</taxon>
        <taxon>Bacteroidaceae</taxon>
        <taxon>Bacteroides</taxon>
    </lineage>
</organism>
<dbReference type="InterPro" id="IPR025375">
    <property type="entry name" value="DUF4365"/>
</dbReference>
<comment type="caution">
    <text evidence="2">The sequence shown here is derived from an EMBL/GenBank/DDBJ whole genome shotgun (WGS) entry which is preliminary data.</text>
</comment>
<protein>
    <recommendedName>
        <fullName evidence="1">DUF4365 domain-containing protein</fullName>
    </recommendedName>
</protein>
<feature type="domain" description="DUF4365" evidence="1">
    <location>
        <begin position="41"/>
        <end position="146"/>
    </location>
</feature>
<sequence>MSFKAKVSIDANGVKEERSVLFIQTLLLGRTKNNIDKGTTQSNIDGYIELLDSSNRINGKITVQVKTVSQRDEGHNKFPCPTSLFAYAETTTDNVFLLAVDHSRNKVLYKHISPKLLNENRDKEQQETITLHFSQNEELREDNIDTVLKDWLSICSSRVYCLTHGEAIVEENSELKSYLLNMPKMATDLRTCDIQEIQNFTDAYNGLLESDFKYIKKVLFPNVWKRGIAIYTYSDSSLEYSLYSVNVGELVAPIVKMPKCSIFEIKHDHDYASFSCTENKLKENPTLYSITIIKKHVEDFIKMQRIIPFDEVFLVEYIHEFIGANWRYLHLKKYSELNVYSLIQHFQSKYPYIDKMPVHIVSGGKSLYVNTVYDAIKLLSEIGYTTIPYPYPVKGSYGNTGMVYDFYSPITALDKSRIVIINTIRAYQNFIQSEFPLLANDLDAFYGGNLISVLVDYSDPGHRFIFHIHYFRSIIPSNEKVIIIENISDSRIMKENKLSSTSDLFRKESVIFNGREFSCFRGGGLNDMTILFGKYNCLTYFYELLKMHFDDYFNQHSCL</sequence>